<comment type="caution">
    <text evidence="3">The sequence shown here is derived from an EMBL/GenBank/DDBJ whole genome shotgun (WGS) entry which is preliminary data.</text>
</comment>
<dbReference type="PROSITE" id="PS51998">
    <property type="entry name" value="DEK_C"/>
    <property type="match status" value="1"/>
</dbReference>
<proteinExistence type="predicted"/>
<gene>
    <name evidence="3" type="ORF">CYMTET_48994</name>
</gene>
<protein>
    <recommendedName>
        <fullName evidence="2">DEK-C domain-containing protein</fullName>
    </recommendedName>
</protein>
<name>A0AAE0EUK5_9CHLO</name>
<feature type="region of interest" description="Disordered" evidence="1">
    <location>
        <begin position="107"/>
        <end position="141"/>
    </location>
</feature>
<organism evidence="3 4">
    <name type="scientific">Cymbomonas tetramitiformis</name>
    <dbReference type="NCBI Taxonomy" id="36881"/>
    <lineage>
        <taxon>Eukaryota</taxon>
        <taxon>Viridiplantae</taxon>
        <taxon>Chlorophyta</taxon>
        <taxon>Pyramimonadophyceae</taxon>
        <taxon>Pyramimonadales</taxon>
        <taxon>Pyramimonadaceae</taxon>
        <taxon>Cymbomonas</taxon>
    </lineage>
</organism>
<accession>A0AAE0EUK5</accession>
<evidence type="ECO:0000259" key="2">
    <source>
        <dbReference type="PROSITE" id="PS51998"/>
    </source>
</evidence>
<evidence type="ECO:0000313" key="3">
    <source>
        <dbReference type="EMBL" id="KAK3241221.1"/>
    </source>
</evidence>
<evidence type="ECO:0000256" key="1">
    <source>
        <dbReference type="SAM" id="MobiDB-lite"/>
    </source>
</evidence>
<feature type="domain" description="DEK-C" evidence="2">
    <location>
        <begin position="46"/>
        <end position="104"/>
    </location>
</feature>
<sequence>MYTRSSERFEWETRAHSTCQKTFGTELFVLLVRRFAENFDKEMADEVTSEALRATVRSEMNGKPLEELTTKLVRRAVETTLGLSKGGLDEKKDEIKQYIDEFINEAEDEAEDEDPDDQLNDEPPAKKPKATTSAGAAPKNVKKIQASAMSGKQFESKAETLNVDVFGNIISGPPRTFTSGNRGWYAGGKIEIQVGGKKLWAQVGMNVSIIGSKEWAD</sequence>
<reference evidence="3 4" key="1">
    <citation type="journal article" date="2015" name="Genome Biol. Evol.">
        <title>Comparative Genomics of a Bacterivorous Green Alga Reveals Evolutionary Causalities and Consequences of Phago-Mixotrophic Mode of Nutrition.</title>
        <authorList>
            <person name="Burns J.A."/>
            <person name="Paasch A."/>
            <person name="Narechania A."/>
            <person name="Kim E."/>
        </authorList>
    </citation>
    <scope>NUCLEOTIDE SEQUENCE [LARGE SCALE GENOMIC DNA]</scope>
    <source>
        <strain evidence="3 4">PLY_AMNH</strain>
    </source>
</reference>
<dbReference type="Pfam" id="PF08766">
    <property type="entry name" value="DEK_C"/>
    <property type="match status" value="1"/>
</dbReference>
<evidence type="ECO:0000313" key="4">
    <source>
        <dbReference type="Proteomes" id="UP001190700"/>
    </source>
</evidence>
<dbReference type="Proteomes" id="UP001190700">
    <property type="component" value="Unassembled WGS sequence"/>
</dbReference>
<dbReference type="InterPro" id="IPR014876">
    <property type="entry name" value="DEK_C"/>
</dbReference>
<dbReference type="EMBL" id="LGRX02033441">
    <property type="protein sequence ID" value="KAK3241221.1"/>
    <property type="molecule type" value="Genomic_DNA"/>
</dbReference>
<feature type="compositionally biased region" description="Acidic residues" evidence="1">
    <location>
        <begin position="107"/>
        <end position="120"/>
    </location>
</feature>
<dbReference type="AlphaFoldDB" id="A0AAE0EUK5"/>
<dbReference type="SUPFAM" id="SSF109715">
    <property type="entry name" value="DEK C-terminal domain"/>
    <property type="match status" value="1"/>
</dbReference>
<keyword evidence="4" id="KW-1185">Reference proteome</keyword>